<protein>
    <submittedName>
        <fullName evidence="2">Putative LAGLIDADG homing endonuclease</fullName>
    </submittedName>
</protein>
<keyword evidence="2" id="KW-0150">Chloroplast</keyword>
<dbReference type="GO" id="GO:0004519">
    <property type="term" value="F:endonuclease activity"/>
    <property type="evidence" value="ECO:0007669"/>
    <property type="project" value="UniProtKB-KW"/>
</dbReference>
<dbReference type="InterPro" id="IPR004860">
    <property type="entry name" value="LAGLIDADG_dom"/>
</dbReference>
<dbReference type="GeneID" id="26378144"/>
<sequence>MNTSLSESASCDILAWNEYLSGLIDGDGSLLVSNKGYGSLEITMGICDEHALNKVKQKLGGSVKLRSGARAFRYRLHDKQGMIDLINRINGSIRNSKTIAQLKIICAHYKIEYQKPKLLTLDNSWFAGFFDAEGTIGYSFKKGDPQLTISVSNKNRMDLLSYQEFFDGFIRWDKASNTHKWDLYSKEAILFFYEYLQKHPLHSAKKKRFFLLKRFYLLVACRAYRAERDSILFRAWKRFDEKWNTF</sequence>
<keyword evidence="2" id="KW-0934">Plastid</keyword>
<dbReference type="PANTHER" id="PTHR37520:SF1">
    <property type="entry name" value="INTRON-ENCODED DNA ENDONUCLEASE AI2A-RELATED"/>
    <property type="match status" value="1"/>
</dbReference>
<dbReference type="SUPFAM" id="SSF55608">
    <property type="entry name" value="Homing endonucleases"/>
    <property type="match status" value="2"/>
</dbReference>
<geneLocation type="chloroplast" evidence="2"/>
<dbReference type="AlphaFoldDB" id="A0A0S2LN85"/>
<feature type="domain" description="Homing endonuclease LAGLIDADG" evidence="1">
    <location>
        <begin position="127"/>
        <end position="215"/>
    </location>
</feature>
<reference evidence="2" key="1">
    <citation type="journal article" date="2015" name="BMC Evol. Biol.">
        <title>Chloroplast phylogenomic analysis of chlorophyte green algae identifies a novel lineage sister to the Sphaeropleales (Chlorophyceae).</title>
        <authorList>
            <person name="Lemieux C."/>
            <person name="Vincent A.T."/>
            <person name="Labarre A."/>
            <person name="Otis C."/>
            <person name="Turmel M."/>
        </authorList>
    </citation>
    <scope>NUCLEOTIDE SEQUENCE</scope>
</reference>
<dbReference type="PANTHER" id="PTHR37520">
    <property type="entry name" value="INTRON-ENCODED DNA ENDONUCLEASE AI2A-RELATED"/>
    <property type="match status" value="1"/>
</dbReference>
<dbReference type="Gene3D" id="3.10.28.10">
    <property type="entry name" value="Homing endonucleases"/>
    <property type="match status" value="2"/>
</dbReference>
<dbReference type="InterPro" id="IPR027434">
    <property type="entry name" value="Homing_endonucl"/>
</dbReference>
<evidence type="ECO:0000313" key="2">
    <source>
        <dbReference type="EMBL" id="ALO62682.1"/>
    </source>
</evidence>
<keyword evidence="2" id="KW-0255">Endonuclease</keyword>
<keyword evidence="2" id="KW-0378">Hydrolase</keyword>
<dbReference type="Pfam" id="PF00961">
    <property type="entry name" value="LAGLIDADG_1"/>
    <property type="match status" value="2"/>
</dbReference>
<gene>
    <name evidence="2" type="primary">orf246</name>
</gene>
<feature type="domain" description="Homing endonuclease LAGLIDADG" evidence="1">
    <location>
        <begin position="20"/>
        <end position="104"/>
    </location>
</feature>
<organism evidence="2">
    <name type="scientific">Treubaria triappendiculata</name>
    <name type="common">Green alga</name>
    <dbReference type="NCBI Taxonomy" id="1755147"/>
    <lineage>
        <taxon>Eukaryota</taxon>
        <taxon>Viridiplantae</taxon>
        <taxon>Chlorophyta</taxon>
        <taxon>core chlorophytes</taxon>
        <taxon>Chlorophyceae</taxon>
        <taxon>Treubariaceae</taxon>
        <taxon>Treubaria</taxon>
    </lineage>
</organism>
<proteinExistence type="predicted"/>
<evidence type="ECO:0000259" key="1">
    <source>
        <dbReference type="Pfam" id="PF00961"/>
    </source>
</evidence>
<dbReference type="EMBL" id="KT625410">
    <property type="protein sequence ID" value="ALO62682.1"/>
    <property type="molecule type" value="Genomic_DNA"/>
</dbReference>
<name>A0A0S2LN85_TRETR</name>
<keyword evidence="2" id="KW-0540">Nuclease</keyword>
<accession>A0A0S2LN85</accession>
<dbReference type="RefSeq" id="YP_009184584.1">
    <property type="nucleotide sequence ID" value="NC_028578.1"/>
</dbReference>